<accession>A0A0N7L666</accession>
<name>A0A0N7L666_PLAHL</name>
<proteinExistence type="predicted"/>
<evidence type="ECO:0000313" key="2">
    <source>
        <dbReference type="Proteomes" id="UP000054928"/>
    </source>
</evidence>
<sequence>MESRRTGATRTETIELILRPRTLSGFSIGASMLPGTEEMLERRILEDVGRSIEKNWSLLYLVERSKVMAPSNQKNIFVKIC</sequence>
<keyword evidence="2" id="KW-1185">Reference proteome</keyword>
<evidence type="ECO:0000313" key="1">
    <source>
        <dbReference type="EMBL" id="CEG43419.1"/>
    </source>
</evidence>
<dbReference type="Proteomes" id="UP000054928">
    <property type="component" value="Unassembled WGS sequence"/>
</dbReference>
<dbReference type="GeneID" id="36408671"/>
<dbReference type="EMBL" id="CCYD01000666">
    <property type="protein sequence ID" value="CEG43419.1"/>
    <property type="molecule type" value="Genomic_DNA"/>
</dbReference>
<protein>
    <submittedName>
        <fullName evidence="1">Uncharacterized protein</fullName>
    </submittedName>
</protein>
<reference evidence="2" key="1">
    <citation type="submission" date="2014-09" db="EMBL/GenBank/DDBJ databases">
        <authorList>
            <person name="Sharma Rahul"/>
            <person name="Thines Marco"/>
        </authorList>
    </citation>
    <scope>NUCLEOTIDE SEQUENCE [LARGE SCALE GENOMIC DNA]</scope>
</reference>
<dbReference type="AlphaFoldDB" id="A0A0N7L666"/>
<organism evidence="1 2">
    <name type="scientific">Plasmopara halstedii</name>
    <name type="common">Downy mildew of sunflower</name>
    <dbReference type="NCBI Taxonomy" id="4781"/>
    <lineage>
        <taxon>Eukaryota</taxon>
        <taxon>Sar</taxon>
        <taxon>Stramenopiles</taxon>
        <taxon>Oomycota</taxon>
        <taxon>Peronosporomycetes</taxon>
        <taxon>Peronosporales</taxon>
        <taxon>Peronosporaceae</taxon>
        <taxon>Plasmopara</taxon>
    </lineage>
</organism>
<dbReference type="RefSeq" id="XP_024579788.1">
    <property type="nucleotide sequence ID" value="XM_024729408.1"/>
</dbReference>